<dbReference type="Gene3D" id="3.40.50.150">
    <property type="entry name" value="Vaccinia Virus protein VP39"/>
    <property type="match status" value="1"/>
</dbReference>
<dbReference type="EMBL" id="BARV01010660">
    <property type="protein sequence ID" value="GAI14955.1"/>
    <property type="molecule type" value="Genomic_DNA"/>
</dbReference>
<name>X1MJU6_9ZZZZ</name>
<dbReference type="SUPFAM" id="SSF53335">
    <property type="entry name" value="S-adenosyl-L-methionine-dependent methyltransferases"/>
    <property type="match status" value="1"/>
</dbReference>
<reference evidence="7" key="1">
    <citation type="journal article" date="2014" name="Front. Microbiol.">
        <title>High frequency of phylogenetically diverse reductive dehalogenase-homologous genes in deep subseafloor sedimentary metagenomes.</title>
        <authorList>
            <person name="Kawai M."/>
            <person name="Futagami T."/>
            <person name="Toyoda A."/>
            <person name="Takaki Y."/>
            <person name="Nishi S."/>
            <person name="Hori S."/>
            <person name="Arai W."/>
            <person name="Tsubouchi T."/>
            <person name="Morono Y."/>
            <person name="Uchiyama I."/>
            <person name="Ito T."/>
            <person name="Fujiyama A."/>
            <person name="Inagaki F."/>
            <person name="Takami H."/>
        </authorList>
    </citation>
    <scope>NUCLEOTIDE SEQUENCE</scope>
    <source>
        <strain evidence="7">Expedition CK06-06</strain>
    </source>
</reference>
<evidence type="ECO:0000313" key="7">
    <source>
        <dbReference type="EMBL" id="GAI14955.1"/>
    </source>
</evidence>
<organism evidence="7">
    <name type="scientific">marine sediment metagenome</name>
    <dbReference type="NCBI Taxonomy" id="412755"/>
    <lineage>
        <taxon>unclassified sequences</taxon>
        <taxon>metagenomes</taxon>
        <taxon>ecological metagenomes</taxon>
    </lineage>
</organism>
<evidence type="ECO:0000256" key="4">
    <source>
        <dbReference type="ARBA" id="ARBA00022691"/>
    </source>
</evidence>
<dbReference type="InterPro" id="IPR002052">
    <property type="entry name" value="DNA_methylase_N6_adenine_CS"/>
</dbReference>
<evidence type="ECO:0000256" key="1">
    <source>
        <dbReference type="ARBA" id="ARBA00011900"/>
    </source>
</evidence>
<dbReference type="PANTHER" id="PTHR33841:SF1">
    <property type="entry name" value="DNA METHYLTRANSFERASE A"/>
    <property type="match status" value="1"/>
</dbReference>
<comment type="caution">
    <text evidence="7">The sequence shown here is derived from an EMBL/GenBank/DDBJ whole genome shotgun (WGS) entry which is preliminary data.</text>
</comment>
<dbReference type="EC" id="2.1.1.72" evidence="1"/>
<dbReference type="PANTHER" id="PTHR33841">
    <property type="entry name" value="DNA METHYLTRANSFERASE YEEA-RELATED"/>
    <property type="match status" value="1"/>
</dbReference>
<dbReference type="PRINTS" id="PR00507">
    <property type="entry name" value="N12N6MTFRASE"/>
</dbReference>
<dbReference type="Pfam" id="PF07669">
    <property type="entry name" value="Eco57I"/>
    <property type="match status" value="1"/>
</dbReference>
<dbReference type="PROSITE" id="PS00092">
    <property type="entry name" value="N6_MTASE"/>
    <property type="match status" value="1"/>
</dbReference>
<dbReference type="InterPro" id="IPR029063">
    <property type="entry name" value="SAM-dependent_MTases_sf"/>
</dbReference>
<dbReference type="GO" id="GO:0006304">
    <property type="term" value="P:DNA modification"/>
    <property type="evidence" value="ECO:0007669"/>
    <property type="project" value="InterPro"/>
</dbReference>
<keyword evidence="2" id="KW-0489">Methyltransferase</keyword>
<sequence length="227" mass="26290">KTFGNNSQEKSKQIEEIVNNNVFGLDITEFPLYLAEMNILMRLLSLIINERYNNPIDKKIKVFLTKDSISEFMDTTLRGGQLSFEDLDLGYKSYVREESDLGEMKRGLESQPEIPRRRFDFVIGNPPYISYNECSKQGVLVFNLIKRGKIRLNNIYGVNLHSIPHNPKRYRPNPNLFTFFIALGIALLKESGKMCYIIPQTILVNPDFIPKFLIRILKYKANTKSSI</sequence>
<protein>
    <recommendedName>
        <fullName evidence="1">site-specific DNA-methyltransferase (adenine-specific)</fullName>
        <ecNumber evidence="1">2.1.1.72</ecNumber>
    </recommendedName>
</protein>
<evidence type="ECO:0000259" key="6">
    <source>
        <dbReference type="Pfam" id="PF07669"/>
    </source>
</evidence>
<accession>X1MJU6</accession>
<evidence type="ECO:0000256" key="3">
    <source>
        <dbReference type="ARBA" id="ARBA00022679"/>
    </source>
</evidence>
<dbReference type="GO" id="GO:0009007">
    <property type="term" value="F:site-specific DNA-methyltransferase (adenine-specific) activity"/>
    <property type="evidence" value="ECO:0007669"/>
    <property type="project" value="UniProtKB-EC"/>
</dbReference>
<dbReference type="InterPro" id="IPR050953">
    <property type="entry name" value="N4_N6_ade-DNA_methylase"/>
</dbReference>
<gene>
    <name evidence="7" type="ORF">S06H3_20558</name>
</gene>
<evidence type="ECO:0000256" key="5">
    <source>
        <dbReference type="ARBA" id="ARBA00047942"/>
    </source>
</evidence>
<dbReference type="GO" id="GO:0032259">
    <property type="term" value="P:methylation"/>
    <property type="evidence" value="ECO:0007669"/>
    <property type="project" value="UniProtKB-KW"/>
</dbReference>
<proteinExistence type="predicted"/>
<feature type="non-terminal residue" evidence="7">
    <location>
        <position position="1"/>
    </location>
</feature>
<evidence type="ECO:0000256" key="2">
    <source>
        <dbReference type="ARBA" id="ARBA00022603"/>
    </source>
</evidence>
<keyword evidence="3" id="KW-0808">Transferase</keyword>
<comment type="catalytic activity">
    <reaction evidence="5">
        <text>a 2'-deoxyadenosine in DNA + S-adenosyl-L-methionine = an N(6)-methyl-2'-deoxyadenosine in DNA + S-adenosyl-L-homocysteine + H(+)</text>
        <dbReference type="Rhea" id="RHEA:15197"/>
        <dbReference type="Rhea" id="RHEA-COMP:12418"/>
        <dbReference type="Rhea" id="RHEA-COMP:12419"/>
        <dbReference type="ChEBI" id="CHEBI:15378"/>
        <dbReference type="ChEBI" id="CHEBI:57856"/>
        <dbReference type="ChEBI" id="CHEBI:59789"/>
        <dbReference type="ChEBI" id="CHEBI:90615"/>
        <dbReference type="ChEBI" id="CHEBI:90616"/>
        <dbReference type="EC" id="2.1.1.72"/>
    </reaction>
</comment>
<dbReference type="AlphaFoldDB" id="X1MJU6"/>
<dbReference type="GO" id="GO:0003676">
    <property type="term" value="F:nucleic acid binding"/>
    <property type="evidence" value="ECO:0007669"/>
    <property type="project" value="InterPro"/>
</dbReference>
<keyword evidence="4" id="KW-0949">S-adenosyl-L-methionine</keyword>
<dbReference type="InterPro" id="IPR011639">
    <property type="entry name" value="MethylTrfase_TaqI-like_dom"/>
</dbReference>
<feature type="domain" description="Type II methyltransferase M.TaqI-like" evidence="6">
    <location>
        <begin position="20"/>
        <end position="204"/>
    </location>
</feature>